<name>A0A1M5A3S8_9CLOT</name>
<feature type="non-terminal residue" evidence="3">
    <location>
        <position position="70"/>
    </location>
</feature>
<evidence type="ECO:0000259" key="1">
    <source>
        <dbReference type="Pfam" id="PF05598"/>
    </source>
</evidence>
<protein>
    <recommendedName>
        <fullName evidence="1">Transposase InsH N-terminal domain-containing protein</fullName>
    </recommendedName>
</protein>
<proteinExistence type="predicted"/>
<gene>
    <name evidence="2" type="ORF">SAMN02746091_01626</name>
    <name evidence="3" type="ORF">SAMN02746091_02095</name>
</gene>
<evidence type="ECO:0000313" key="3">
    <source>
        <dbReference type="EMBL" id="SHF24931.1"/>
    </source>
</evidence>
<evidence type="ECO:0000313" key="2">
    <source>
        <dbReference type="EMBL" id="SHF03435.1"/>
    </source>
</evidence>
<dbReference type="InterPro" id="IPR008490">
    <property type="entry name" value="Transposase_InsH_N"/>
</dbReference>
<dbReference type="AlphaFoldDB" id="A0A1M5A3S8"/>
<accession>A0A1M5A3S8</accession>
<feature type="domain" description="Transposase InsH N-terminal" evidence="1">
    <location>
        <begin position="17"/>
        <end position="70"/>
    </location>
</feature>
<sequence length="70" mass="8393">MFNKNNQQIDIMTNMIYEKLVPKDHLLVKIDSIIDFSFVYDIVKEKYSENRGRKAYDAVILFKLCLLEYI</sequence>
<dbReference type="Pfam" id="PF05598">
    <property type="entry name" value="DUF772"/>
    <property type="match status" value="1"/>
</dbReference>
<reference evidence="3" key="2">
    <citation type="submission" date="2016-11" db="EMBL/GenBank/DDBJ databases">
        <authorList>
            <person name="Jaros S."/>
            <person name="Januszkiewicz K."/>
            <person name="Wedrychowicz H."/>
        </authorList>
    </citation>
    <scope>NUCLEOTIDE SEQUENCE [LARGE SCALE GENOMIC DNA]</scope>
    <source>
        <strain evidence="3">DSM 10124</strain>
    </source>
</reference>
<reference evidence="4" key="1">
    <citation type="submission" date="2016-11" db="EMBL/GenBank/DDBJ databases">
        <authorList>
            <person name="Varghese N."/>
            <person name="Submissions S."/>
        </authorList>
    </citation>
    <scope>NUCLEOTIDE SEQUENCE [LARGE SCALE GENOMIC DNA]</scope>
    <source>
        <strain evidence="4">DSM 10124</strain>
    </source>
</reference>
<evidence type="ECO:0000313" key="4">
    <source>
        <dbReference type="Proteomes" id="UP000184423"/>
    </source>
</evidence>
<dbReference type="Proteomes" id="UP000184423">
    <property type="component" value="Unassembled WGS sequence"/>
</dbReference>
<keyword evidence="4" id="KW-1185">Reference proteome</keyword>
<dbReference type="EMBL" id="FQVG01000046">
    <property type="protein sequence ID" value="SHF24931.1"/>
    <property type="molecule type" value="Genomic_DNA"/>
</dbReference>
<organism evidence="3 4">
    <name type="scientific">Caloramator proteoclasticus DSM 10124</name>
    <dbReference type="NCBI Taxonomy" id="1121262"/>
    <lineage>
        <taxon>Bacteria</taxon>
        <taxon>Bacillati</taxon>
        <taxon>Bacillota</taxon>
        <taxon>Clostridia</taxon>
        <taxon>Eubacteriales</taxon>
        <taxon>Clostridiaceae</taxon>
        <taxon>Caloramator</taxon>
    </lineage>
</organism>
<dbReference type="EMBL" id="FQVG01000030">
    <property type="protein sequence ID" value="SHF03435.1"/>
    <property type="molecule type" value="Genomic_DNA"/>
</dbReference>